<evidence type="ECO:0000256" key="6">
    <source>
        <dbReference type="ARBA" id="ARBA00022960"/>
    </source>
</evidence>
<dbReference type="GO" id="GO:0009252">
    <property type="term" value="P:peptidoglycan biosynthetic process"/>
    <property type="evidence" value="ECO:0007669"/>
    <property type="project" value="UniProtKB-UniRule"/>
</dbReference>
<evidence type="ECO:0000256" key="1">
    <source>
        <dbReference type="ARBA" id="ARBA00022475"/>
    </source>
</evidence>
<evidence type="ECO:0000256" key="10">
    <source>
        <dbReference type="ARBA" id="ARBA00023316"/>
    </source>
</evidence>
<dbReference type="UniPathway" id="UPA00219"/>
<evidence type="ECO:0000256" key="8">
    <source>
        <dbReference type="ARBA" id="ARBA00022989"/>
    </source>
</evidence>
<proteinExistence type="inferred from homology"/>
<dbReference type="PANTHER" id="PTHR30400:SF0">
    <property type="entry name" value="BIOSYNTHETIC PEPTIDOGLYCAN TRANSGLYCOSYLASE"/>
    <property type="match status" value="1"/>
</dbReference>
<evidence type="ECO:0000313" key="14">
    <source>
        <dbReference type="Proteomes" id="UP000236745"/>
    </source>
</evidence>
<evidence type="ECO:0000256" key="5">
    <source>
        <dbReference type="ARBA" id="ARBA00022692"/>
    </source>
</evidence>
<keyword evidence="1 11" id="KW-1003">Cell membrane</keyword>
<dbReference type="GO" id="GO:0008955">
    <property type="term" value="F:peptidoglycan glycosyltransferase activity"/>
    <property type="evidence" value="ECO:0007669"/>
    <property type="project" value="UniProtKB-UniRule"/>
</dbReference>
<keyword evidence="5 11" id="KW-0812">Transmembrane</keyword>
<keyword evidence="14" id="KW-1185">Reference proteome</keyword>
<dbReference type="GO" id="GO:0071555">
    <property type="term" value="P:cell wall organization"/>
    <property type="evidence" value="ECO:0007669"/>
    <property type="project" value="UniProtKB-KW"/>
</dbReference>
<reference evidence="13 14" key="1">
    <citation type="submission" date="2016-10" db="EMBL/GenBank/DDBJ databases">
        <authorList>
            <person name="de Groot N.N."/>
        </authorList>
    </citation>
    <scope>NUCLEOTIDE SEQUENCE [LARGE SCALE GENOMIC DNA]</scope>
    <source>
        <strain evidence="13 14">DSM 22012</strain>
    </source>
</reference>
<comment type="similarity">
    <text evidence="11">Belongs to the glycosyltransferase 51 family.</text>
</comment>
<dbReference type="AlphaFoldDB" id="A0A1H6AWP8"/>
<sequence length="222" mass="25296">MVWTLLGCIAFLLALLLLLRFVNPPVWSWQVHRWINPPEGFSGEFRHQWVDIEEIPVGMQLAVIASEDQRFPLHSGVDTQAIGDAVNEALEGEGLRGASTLTQQTAKNLLLWPGRDWVRKGLELPLAFLLEWIWGKERILEVYLNIAEFGPGVYGVGAASEYWYQRPVQNISDNQAARLAAILPNPWRYSAQPAGAYVQQRARWIERQMRQLGVAWLEPIKD</sequence>
<dbReference type="GO" id="GO:0005886">
    <property type="term" value="C:plasma membrane"/>
    <property type="evidence" value="ECO:0007669"/>
    <property type="project" value="UniProtKB-SubCell"/>
</dbReference>
<evidence type="ECO:0000256" key="3">
    <source>
        <dbReference type="ARBA" id="ARBA00022676"/>
    </source>
</evidence>
<keyword evidence="6 11" id="KW-0133">Cell shape</keyword>
<keyword evidence="4 11" id="KW-0808">Transferase</keyword>
<organism evidence="13 14">
    <name type="scientific">Marinobacterium lutimaris</name>
    <dbReference type="NCBI Taxonomy" id="568106"/>
    <lineage>
        <taxon>Bacteria</taxon>
        <taxon>Pseudomonadati</taxon>
        <taxon>Pseudomonadota</taxon>
        <taxon>Gammaproteobacteria</taxon>
        <taxon>Oceanospirillales</taxon>
        <taxon>Oceanospirillaceae</taxon>
        <taxon>Marinobacterium</taxon>
    </lineage>
</organism>
<dbReference type="Proteomes" id="UP000236745">
    <property type="component" value="Unassembled WGS sequence"/>
</dbReference>
<dbReference type="InterPro" id="IPR001264">
    <property type="entry name" value="Glyco_trans_51"/>
</dbReference>
<evidence type="ECO:0000313" key="13">
    <source>
        <dbReference type="EMBL" id="SEG52754.1"/>
    </source>
</evidence>
<name>A0A1H6AWP8_9GAMM</name>
<keyword evidence="10 11" id="KW-0961">Cell wall biogenesis/degradation</keyword>
<dbReference type="SUPFAM" id="SSF53955">
    <property type="entry name" value="Lysozyme-like"/>
    <property type="match status" value="1"/>
</dbReference>
<accession>A0A1H6AWP8</accession>
<dbReference type="RefSeq" id="WP_200826756.1">
    <property type="nucleotide sequence ID" value="NZ_FNVQ01000002.1"/>
</dbReference>
<evidence type="ECO:0000256" key="4">
    <source>
        <dbReference type="ARBA" id="ARBA00022679"/>
    </source>
</evidence>
<dbReference type="InterPro" id="IPR011812">
    <property type="entry name" value="Pep_trsgly"/>
</dbReference>
<keyword evidence="9 11" id="KW-0472">Membrane</keyword>
<dbReference type="HAMAP" id="MF_00766">
    <property type="entry name" value="PGT_MtgA"/>
    <property type="match status" value="1"/>
</dbReference>
<dbReference type="NCBIfam" id="TIGR02070">
    <property type="entry name" value="mono_pep_trsgly"/>
    <property type="match status" value="1"/>
</dbReference>
<keyword evidence="8 11" id="KW-1133">Transmembrane helix</keyword>
<dbReference type="PANTHER" id="PTHR30400">
    <property type="entry name" value="MONOFUNCTIONAL BIOSYNTHETIC PEPTIDOGLYCAN TRANSGLYCOSYLASE"/>
    <property type="match status" value="1"/>
</dbReference>
<keyword evidence="2 11" id="KW-0997">Cell inner membrane</keyword>
<comment type="pathway">
    <text evidence="11">Cell wall biogenesis; peptidoglycan biosynthesis.</text>
</comment>
<comment type="catalytic activity">
    <reaction evidence="11">
        <text>[GlcNAc-(1-&gt;4)-Mur2Ac(oyl-L-Ala-gamma-D-Glu-L-Lys-D-Ala-D-Ala)](n)-di-trans,octa-cis-undecaprenyl diphosphate + beta-D-GlcNAc-(1-&gt;4)-Mur2Ac(oyl-L-Ala-gamma-D-Glu-L-Lys-D-Ala-D-Ala)-di-trans,octa-cis-undecaprenyl diphosphate = [GlcNAc-(1-&gt;4)-Mur2Ac(oyl-L-Ala-gamma-D-Glu-L-Lys-D-Ala-D-Ala)](n+1)-di-trans,octa-cis-undecaprenyl diphosphate + di-trans,octa-cis-undecaprenyl diphosphate + H(+)</text>
        <dbReference type="Rhea" id="RHEA:23708"/>
        <dbReference type="Rhea" id="RHEA-COMP:9602"/>
        <dbReference type="Rhea" id="RHEA-COMP:9603"/>
        <dbReference type="ChEBI" id="CHEBI:15378"/>
        <dbReference type="ChEBI" id="CHEBI:58405"/>
        <dbReference type="ChEBI" id="CHEBI:60033"/>
        <dbReference type="ChEBI" id="CHEBI:78435"/>
        <dbReference type="EC" id="2.4.99.28"/>
    </reaction>
</comment>
<dbReference type="Pfam" id="PF00912">
    <property type="entry name" value="Transgly"/>
    <property type="match status" value="1"/>
</dbReference>
<dbReference type="Gene3D" id="1.10.3810.10">
    <property type="entry name" value="Biosynthetic peptidoglycan transglycosylase-like"/>
    <property type="match status" value="1"/>
</dbReference>
<gene>
    <name evidence="11" type="primary">mtgA</name>
    <name evidence="13" type="ORF">SAMN05444390_102251</name>
</gene>
<feature type="domain" description="Glycosyl transferase family 51" evidence="12">
    <location>
        <begin position="44"/>
        <end position="209"/>
    </location>
</feature>
<evidence type="ECO:0000256" key="2">
    <source>
        <dbReference type="ARBA" id="ARBA00022519"/>
    </source>
</evidence>
<dbReference type="GO" id="GO:0008360">
    <property type="term" value="P:regulation of cell shape"/>
    <property type="evidence" value="ECO:0007669"/>
    <property type="project" value="UniProtKB-KW"/>
</dbReference>
<dbReference type="GO" id="GO:0016763">
    <property type="term" value="F:pentosyltransferase activity"/>
    <property type="evidence" value="ECO:0007669"/>
    <property type="project" value="InterPro"/>
</dbReference>
<evidence type="ECO:0000256" key="7">
    <source>
        <dbReference type="ARBA" id="ARBA00022984"/>
    </source>
</evidence>
<comment type="subcellular location">
    <subcellularLocation>
        <location evidence="11">Cell inner membrane</location>
        <topology evidence="11">Single-pass membrane protein</topology>
    </subcellularLocation>
</comment>
<dbReference type="InterPro" id="IPR036950">
    <property type="entry name" value="PBP_transglycosylase"/>
</dbReference>
<comment type="function">
    <text evidence="11">Peptidoglycan polymerase that catalyzes glycan chain elongation from lipid-linked precursors.</text>
</comment>
<evidence type="ECO:0000256" key="9">
    <source>
        <dbReference type="ARBA" id="ARBA00023136"/>
    </source>
</evidence>
<dbReference type="InterPro" id="IPR023346">
    <property type="entry name" value="Lysozyme-like_dom_sf"/>
</dbReference>
<keyword evidence="3 11" id="KW-0328">Glycosyltransferase</keyword>
<keyword evidence="7 11" id="KW-0573">Peptidoglycan synthesis</keyword>
<evidence type="ECO:0000256" key="11">
    <source>
        <dbReference type="HAMAP-Rule" id="MF_00766"/>
    </source>
</evidence>
<protein>
    <recommendedName>
        <fullName evidence="11">Biosynthetic peptidoglycan transglycosylase</fullName>
        <ecNumber evidence="11">2.4.99.28</ecNumber>
    </recommendedName>
    <alternativeName>
        <fullName evidence="11">Glycan polymerase</fullName>
    </alternativeName>
    <alternativeName>
        <fullName evidence="11">Peptidoglycan glycosyltransferase MtgA</fullName>
        <shortName evidence="11">PGT</shortName>
    </alternativeName>
</protein>
<dbReference type="EMBL" id="FNVQ01000002">
    <property type="protein sequence ID" value="SEG52754.1"/>
    <property type="molecule type" value="Genomic_DNA"/>
</dbReference>
<dbReference type="EC" id="2.4.99.28" evidence="11"/>
<dbReference type="GO" id="GO:0009274">
    <property type="term" value="C:peptidoglycan-based cell wall"/>
    <property type="evidence" value="ECO:0007669"/>
    <property type="project" value="InterPro"/>
</dbReference>
<evidence type="ECO:0000259" key="12">
    <source>
        <dbReference type="Pfam" id="PF00912"/>
    </source>
</evidence>